<reference evidence="8 9" key="1">
    <citation type="submission" date="2018-06" db="EMBL/GenBank/DDBJ databases">
        <authorList>
            <consortium name="Pathogen Informatics"/>
            <person name="Doyle S."/>
        </authorList>
    </citation>
    <scope>NUCLEOTIDE SEQUENCE [LARGE SCALE GENOMIC DNA]</scope>
    <source>
        <strain evidence="8 9">NCTC12413</strain>
    </source>
</reference>
<keyword evidence="5" id="KW-0804">Transcription</keyword>
<feature type="binding site" evidence="5">
    <location>
        <position position="187"/>
    </location>
    <ligand>
        <name>biotin</name>
        <dbReference type="ChEBI" id="CHEBI:57586"/>
    </ligand>
</feature>
<dbReference type="HAMAP" id="MF_00978">
    <property type="entry name" value="Bifunct_BirA"/>
    <property type="match status" value="1"/>
</dbReference>
<dbReference type="InterPro" id="IPR036390">
    <property type="entry name" value="WH_DNA-bd_sf"/>
</dbReference>
<feature type="domain" description="BPL/LPL catalytic" evidence="6">
    <location>
        <begin position="73"/>
        <end position="260"/>
    </location>
</feature>
<dbReference type="SUPFAM" id="SSF50037">
    <property type="entry name" value="C-terminal domain of transcriptional repressors"/>
    <property type="match status" value="1"/>
</dbReference>
<keyword evidence="4 5" id="KW-0092">Biotin</keyword>
<comment type="catalytic activity">
    <reaction evidence="5">
        <text>biotin + L-lysyl-[protein] + ATP = N(6)-biotinyl-L-lysyl-[protein] + AMP + diphosphate + H(+)</text>
        <dbReference type="Rhea" id="RHEA:11756"/>
        <dbReference type="Rhea" id="RHEA-COMP:9752"/>
        <dbReference type="Rhea" id="RHEA-COMP:10505"/>
        <dbReference type="ChEBI" id="CHEBI:15378"/>
        <dbReference type="ChEBI" id="CHEBI:29969"/>
        <dbReference type="ChEBI" id="CHEBI:30616"/>
        <dbReference type="ChEBI" id="CHEBI:33019"/>
        <dbReference type="ChEBI" id="CHEBI:57586"/>
        <dbReference type="ChEBI" id="CHEBI:83144"/>
        <dbReference type="ChEBI" id="CHEBI:456215"/>
        <dbReference type="EC" id="6.3.4.15"/>
    </reaction>
</comment>
<protein>
    <recommendedName>
        <fullName evidence="5">Bifunctional ligase/repressor BirA</fullName>
    </recommendedName>
    <alternativeName>
        <fullName evidence="5">Biotin--[acetyl-CoA-carboxylase] ligase</fullName>
        <ecNumber evidence="5">6.3.4.15</ecNumber>
    </alternativeName>
    <alternativeName>
        <fullName evidence="5">Biotin--protein ligase</fullName>
    </alternativeName>
    <alternativeName>
        <fullName evidence="5">Biotin-[acetyl-CoA carboxylase] synthetase</fullName>
    </alternativeName>
</protein>
<sequence>MSKYSKDVIQILYQHHLDYVSGQYIAEQLKISRTSVKKIMDQLKTEGCEIESVNHKGHRLINLPDKWYSGLVLPIIEAQQLFDHVAVYDSLLSTQLEAKQQLVGNKDTFLILSDEQTQGTGRFNRPWNSAKHKGLWMSVVLRPNVPFSMITTFNLFIALGIRDAIQQFSNEKVSVKWPNDIYIKDKKVCGFLTEMVANSDGIEAVICGIGINMHHDHNDFTGELADKATSIGMHTNEQLNRYYFLQSLIKNIEYRYNQFINNSFDTIRDEYIAASNIWHKRLRFTENKEQFYGEVIDIDNNGFLLVTDENNQTRKLMSADIDF</sequence>
<organism evidence="8 9">
    <name type="scientific">Staphylococcus arlettae</name>
    <dbReference type="NCBI Taxonomy" id="29378"/>
    <lineage>
        <taxon>Bacteria</taxon>
        <taxon>Bacillati</taxon>
        <taxon>Bacillota</taxon>
        <taxon>Bacilli</taxon>
        <taxon>Bacillales</taxon>
        <taxon>Staphylococcaceae</taxon>
        <taxon>Staphylococcus</taxon>
    </lineage>
</organism>
<evidence type="ECO:0000259" key="6">
    <source>
        <dbReference type="PROSITE" id="PS51733"/>
    </source>
</evidence>
<keyword evidence="3 5" id="KW-0067">ATP-binding</keyword>
<evidence type="ECO:0000256" key="1">
    <source>
        <dbReference type="ARBA" id="ARBA00022598"/>
    </source>
</evidence>
<evidence type="ECO:0000256" key="5">
    <source>
        <dbReference type="HAMAP-Rule" id="MF_00978"/>
    </source>
</evidence>
<keyword evidence="10" id="KW-1185">Reference proteome</keyword>
<accession>A0A380CFJ0</accession>
<dbReference type="NCBIfam" id="TIGR00121">
    <property type="entry name" value="birA_ligase"/>
    <property type="match status" value="1"/>
</dbReference>
<dbReference type="STRING" id="1212545.SARL_12566"/>
<dbReference type="Proteomes" id="UP000321598">
    <property type="component" value="Unassembled WGS sequence"/>
</dbReference>
<dbReference type="SUPFAM" id="SSF46785">
    <property type="entry name" value="Winged helix' DNA-binding domain"/>
    <property type="match status" value="1"/>
</dbReference>
<dbReference type="InterPro" id="IPR013196">
    <property type="entry name" value="HTH_11"/>
</dbReference>
<dbReference type="Gene3D" id="1.10.10.10">
    <property type="entry name" value="Winged helix-like DNA-binding domain superfamily/Winged helix DNA-binding domain"/>
    <property type="match status" value="1"/>
</dbReference>
<dbReference type="InterPro" id="IPR003142">
    <property type="entry name" value="BPL_C"/>
</dbReference>
<comment type="similarity">
    <text evidence="5">Belongs to the biotin--protein ligase family.</text>
</comment>
<dbReference type="InterPro" id="IPR008988">
    <property type="entry name" value="Transcriptional_repressor_C"/>
</dbReference>
<keyword evidence="5" id="KW-0805">Transcription regulation</keyword>
<dbReference type="InterPro" id="IPR004143">
    <property type="entry name" value="BPL_LPL_catalytic"/>
</dbReference>
<reference evidence="7 10" key="2">
    <citation type="submission" date="2019-07" db="EMBL/GenBank/DDBJ databases">
        <title>Whole genome shotgun sequence of Staphylococcus arlettae NBRC 109765.</title>
        <authorList>
            <person name="Hosoyama A."/>
            <person name="Uohara A."/>
            <person name="Ohji S."/>
            <person name="Ichikawa N."/>
        </authorList>
    </citation>
    <scope>NUCLEOTIDE SEQUENCE [LARGE SCALE GENOMIC DNA]</scope>
    <source>
        <strain evidence="7 10">NBRC 109765</strain>
    </source>
</reference>
<dbReference type="OrthoDB" id="9807064at2"/>
<dbReference type="EMBL" id="BKAV01000001">
    <property type="protein sequence ID" value="GEP99006.1"/>
    <property type="molecule type" value="Genomic_DNA"/>
</dbReference>
<feature type="DNA-binding region" description="H-T-H motif" evidence="5">
    <location>
        <begin position="22"/>
        <end position="41"/>
    </location>
</feature>
<dbReference type="InterPro" id="IPR036388">
    <property type="entry name" value="WH-like_DNA-bd_sf"/>
</dbReference>
<dbReference type="CDD" id="cd16442">
    <property type="entry name" value="BPL"/>
    <property type="match status" value="1"/>
</dbReference>
<dbReference type="Pfam" id="PF03099">
    <property type="entry name" value="BPL_LplA_LipB"/>
    <property type="match status" value="1"/>
</dbReference>
<dbReference type="RefSeq" id="WP_103387890.1">
    <property type="nucleotide sequence ID" value="NZ_BKAV01000001.1"/>
</dbReference>
<evidence type="ECO:0000256" key="3">
    <source>
        <dbReference type="ARBA" id="ARBA00022840"/>
    </source>
</evidence>
<dbReference type="Pfam" id="PF02237">
    <property type="entry name" value="BPL_C"/>
    <property type="match status" value="1"/>
</dbReference>
<dbReference type="GO" id="GO:0009249">
    <property type="term" value="P:protein lipoylation"/>
    <property type="evidence" value="ECO:0007669"/>
    <property type="project" value="UniProtKB-ARBA"/>
</dbReference>
<evidence type="ECO:0000256" key="2">
    <source>
        <dbReference type="ARBA" id="ARBA00022741"/>
    </source>
</evidence>
<name>A0A380CFJ0_9STAP</name>
<dbReference type="PANTHER" id="PTHR12835">
    <property type="entry name" value="BIOTIN PROTEIN LIGASE"/>
    <property type="match status" value="1"/>
</dbReference>
<dbReference type="Proteomes" id="UP000254956">
    <property type="component" value="Unassembled WGS sequence"/>
</dbReference>
<evidence type="ECO:0000313" key="7">
    <source>
        <dbReference type="EMBL" id="GEP99006.1"/>
    </source>
</evidence>
<dbReference type="Pfam" id="PF08279">
    <property type="entry name" value="HTH_11"/>
    <property type="match status" value="1"/>
</dbReference>
<dbReference type="AlphaFoldDB" id="A0A380CFJ0"/>
<dbReference type="Gene3D" id="3.30.930.10">
    <property type="entry name" value="Bira Bifunctional Protein, Domain 2"/>
    <property type="match status" value="1"/>
</dbReference>
<proteinExistence type="inferred from homology"/>
<dbReference type="GO" id="GO:0016740">
    <property type="term" value="F:transferase activity"/>
    <property type="evidence" value="ECO:0007669"/>
    <property type="project" value="UniProtKB-ARBA"/>
</dbReference>
<keyword evidence="5" id="KW-0238">DNA-binding</keyword>
<dbReference type="InterPro" id="IPR030855">
    <property type="entry name" value="Bifunct_BirA"/>
</dbReference>
<evidence type="ECO:0000313" key="9">
    <source>
        <dbReference type="Proteomes" id="UP000254956"/>
    </source>
</evidence>
<keyword evidence="2 5" id="KW-0547">Nucleotide-binding</keyword>
<evidence type="ECO:0000256" key="4">
    <source>
        <dbReference type="ARBA" id="ARBA00023267"/>
    </source>
</evidence>
<dbReference type="EMBL" id="UGZE01000001">
    <property type="protein sequence ID" value="SUJ19684.1"/>
    <property type="molecule type" value="Genomic_DNA"/>
</dbReference>
<dbReference type="GO" id="GO:0004077">
    <property type="term" value="F:biotin--[biotin carboxyl-carrier protein] ligase activity"/>
    <property type="evidence" value="ECO:0007669"/>
    <property type="project" value="UniProtKB-UniRule"/>
</dbReference>
<keyword evidence="1 5" id="KW-0436">Ligase</keyword>
<dbReference type="Gene3D" id="2.30.30.100">
    <property type="match status" value="1"/>
</dbReference>
<feature type="binding site" evidence="5">
    <location>
        <position position="116"/>
    </location>
    <ligand>
        <name>biotin</name>
        <dbReference type="ChEBI" id="CHEBI:57586"/>
    </ligand>
</feature>
<dbReference type="EC" id="6.3.4.15" evidence="5"/>
<dbReference type="PANTHER" id="PTHR12835:SF5">
    <property type="entry name" value="BIOTIN--PROTEIN LIGASE"/>
    <property type="match status" value="1"/>
</dbReference>
<dbReference type="InterPro" id="IPR045864">
    <property type="entry name" value="aa-tRNA-synth_II/BPL/LPL"/>
</dbReference>
<evidence type="ECO:0000313" key="8">
    <source>
        <dbReference type="EMBL" id="SUJ19684.1"/>
    </source>
</evidence>
<comment type="function">
    <text evidence="5">Acts both as a biotin--[acetyl-CoA-carboxylase] ligase and a repressor.</text>
</comment>
<keyword evidence="5" id="KW-0678">Repressor</keyword>
<evidence type="ECO:0000313" key="10">
    <source>
        <dbReference type="Proteomes" id="UP000321598"/>
    </source>
</evidence>
<dbReference type="GO" id="GO:0005737">
    <property type="term" value="C:cytoplasm"/>
    <property type="evidence" value="ECO:0007669"/>
    <property type="project" value="TreeGrafter"/>
</dbReference>
<dbReference type="GO" id="GO:0003677">
    <property type="term" value="F:DNA binding"/>
    <property type="evidence" value="ECO:0007669"/>
    <property type="project" value="UniProtKB-UniRule"/>
</dbReference>
<dbReference type="SUPFAM" id="SSF55681">
    <property type="entry name" value="Class II aaRS and biotin synthetases"/>
    <property type="match status" value="1"/>
</dbReference>
<dbReference type="InterPro" id="IPR004408">
    <property type="entry name" value="Biotin_CoA_COase_ligase"/>
</dbReference>
<comment type="caution">
    <text evidence="5">Lacks conserved residue(s) required for the propagation of feature annotation.</text>
</comment>
<dbReference type="GO" id="GO:0006355">
    <property type="term" value="P:regulation of DNA-templated transcription"/>
    <property type="evidence" value="ECO:0007669"/>
    <property type="project" value="UniProtKB-UniRule"/>
</dbReference>
<dbReference type="PROSITE" id="PS51733">
    <property type="entry name" value="BPL_LPL_CATALYTIC"/>
    <property type="match status" value="1"/>
</dbReference>
<dbReference type="GO" id="GO:0005524">
    <property type="term" value="F:ATP binding"/>
    <property type="evidence" value="ECO:0007669"/>
    <property type="project" value="UniProtKB-UniRule"/>
</dbReference>
<gene>
    <name evidence="5 8" type="primary">birA</name>
    <name evidence="8" type="ORF">NCTC12413_01464</name>
    <name evidence="7" type="ORF">SAR03_00440</name>
</gene>